<dbReference type="Pfam" id="PF00756">
    <property type="entry name" value="Esterase"/>
    <property type="match status" value="1"/>
</dbReference>
<evidence type="ECO:0000313" key="2">
    <source>
        <dbReference type="Proteomes" id="UP001595812"/>
    </source>
</evidence>
<dbReference type="EMBL" id="JBHSAT010000004">
    <property type="protein sequence ID" value="MFC3876784.1"/>
    <property type="molecule type" value="Genomic_DNA"/>
</dbReference>
<dbReference type="RefSeq" id="WP_386098015.1">
    <property type="nucleotide sequence ID" value="NZ_JBHSAT010000004.1"/>
</dbReference>
<dbReference type="InterPro" id="IPR050583">
    <property type="entry name" value="Mycobacterial_A85_antigen"/>
</dbReference>
<dbReference type="InterPro" id="IPR000801">
    <property type="entry name" value="Esterase-like"/>
</dbReference>
<name>A0ABV8AGE7_9FLAO</name>
<keyword evidence="1" id="KW-0378">Hydrolase</keyword>
<dbReference type="PANTHER" id="PTHR48098:SF6">
    <property type="entry name" value="FERRI-BACILLIBACTIN ESTERASE BESA"/>
    <property type="match status" value="1"/>
</dbReference>
<keyword evidence="2" id="KW-1185">Reference proteome</keyword>
<accession>A0ABV8AGE7</accession>
<organism evidence="1 2">
    <name type="scientific">Winogradskyella maritima</name>
    <dbReference type="NCBI Taxonomy" id="1517766"/>
    <lineage>
        <taxon>Bacteria</taxon>
        <taxon>Pseudomonadati</taxon>
        <taxon>Bacteroidota</taxon>
        <taxon>Flavobacteriia</taxon>
        <taxon>Flavobacteriales</taxon>
        <taxon>Flavobacteriaceae</taxon>
        <taxon>Winogradskyella</taxon>
    </lineage>
</organism>
<gene>
    <name evidence="1" type="ORF">ACFOSX_06020</name>
</gene>
<sequence length="319" mass="37061">MNRILFSILGVVGICLFSVLGVKKETSKQSYEFKKVEDAVLASGSLLRLTDYESENITPRPVDVWLPENYSEHQKYKVLYMHDGQNLFDSTTTWNKREWKVDEWLTKLTSEEKMNDIIVVGIHNIPKLRWQDLFPEKAFEYMPDQVRDSLLEAGREAKLNLDFRGDEYLKFIVKELKPQIDAQFSTQKDENYVAGSSMGGLMSMYAMVEYPDVFKGAGCLSTHWVGALPTNPNPFPEAIFKYMEDNLTEAEGNKFYFDYGDKTLDKYYPKFAPRVDAIFKAKGYSEDNFKNLYFEGTKHSEESWNKRLDQPFTFLFGKP</sequence>
<protein>
    <submittedName>
        <fullName evidence="1">Alpha/beta hydrolase</fullName>
    </submittedName>
</protein>
<proteinExistence type="predicted"/>
<comment type="caution">
    <text evidence="1">The sequence shown here is derived from an EMBL/GenBank/DDBJ whole genome shotgun (WGS) entry which is preliminary data.</text>
</comment>
<dbReference type="SUPFAM" id="SSF53474">
    <property type="entry name" value="alpha/beta-Hydrolases"/>
    <property type="match status" value="1"/>
</dbReference>
<evidence type="ECO:0000313" key="1">
    <source>
        <dbReference type="EMBL" id="MFC3876784.1"/>
    </source>
</evidence>
<dbReference type="PANTHER" id="PTHR48098">
    <property type="entry name" value="ENTEROCHELIN ESTERASE-RELATED"/>
    <property type="match status" value="1"/>
</dbReference>
<dbReference type="GO" id="GO:0016787">
    <property type="term" value="F:hydrolase activity"/>
    <property type="evidence" value="ECO:0007669"/>
    <property type="project" value="UniProtKB-KW"/>
</dbReference>
<reference evidence="2" key="1">
    <citation type="journal article" date="2019" name="Int. J. Syst. Evol. Microbiol.">
        <title>The Global Catalogue of Microorganisms (GCM) 10K type strain sequencing project: providing services to taxonomists for standard genome sequencing and annotation.</title>
        <authorList>
            <consortium name="The Broad Institute Genomics Platform"/>
            <consortium name="The Broad Institute Genome Sequencing Center for Infectious Disease"/>
            <person name="Wu L."/>
            <person name="Ma J."/>
        </authorList>
    </citation>
    <scope>NUCLEOTIDE SEQUENCE [LARGE SCALE GENOMIC DNA]</scope>
    <source>
        <strain evidence="2">CECT 8979</strain>
    </source>
</reference>
<dbReference type="Gene3D" id="3.40.50.1820">
    <property type="entry name" value="alpha/beta hydrolase"/>
    <property type="match status" value="1"/>
</dbReference>
<dbReference type="InterPro" id="IPR029058">
    <property type="entry name" value="AB_hydrolase_fold"/>
</dbReference>
<dbReference type="Proteomes" id="UP001595812">
    <property type="component" value="Unassembled WGS sequence"/>
</dbReference>